<comment type="caution">
    <text evidence="3">The sequence shown here is derived from an EMBL/GenBank/DDBJ whole genome shotgun (WGS) entry which is preliminary data.</text>
</comment>
<dbReference type="AlphaFoldDB" id="A0A6N6VSH9"/>
<feature type="signal peptide" evidence="2">
    <location>
        <begin position="1"/>
        <end position="28"/>
    </location>
</feature>
<reference evidence="3 4" key="1">
    <citation type="submission" date="2019-10" db="EMBL/GenBank/DDBJ databases">
        <title>New species of Slilvanegrellaceae.</title>
        <authorList>
            <person name="Pitt A."/>
            <person name="Hahn M.W."/>
        </authorList>
    </citation>
    <scope>NUCLEOTIDE SEQUENCE [LARGE SCALE GENOMIC DNA]</scope>
    <source>
        <strain evidence="3 4">SP-Ram-0.45-NSY-1</strain>
    </source>
</reference>
<feature type="coiled-coil region" evidence="1">
    <location>
        <begin position="50"/>
        <end position="77"/>
    </location>
</feature>
<organism evidence="3 4">
    <name type="scientific">Silvanigrella paludirubra</name>
    <dbReference type="NCBI Taxonomy" id="2499159"/>
    <lineage>
        <taxon>Bacteria</taxon>
        <taxon>Pseudomonadati</taxon>
        <taxon>Bdellovibrionota</taxon>
        <taxon>Oligoflexia</taxon>
        <taxon>Silvanigrellales</taxon>
        <taxon>Silvanigrellaceae</taxon>
        <taxon>Silvanigrella</taxon>
    </lineage>
</organism>
<sequence length="213" mass="24631">MNNLKRNIINQIKILKYLFLITSFNVNAETNYLPPDPYLIIGENNEINSADEISKKISQLQDKNKEMRSKILSLQDALISKFKDRIELKIEVISNYEKPNSQFGFIELSAIMNNISIIHYSKPVFFEKNINLPIFNGPLPVGVYNIKVHALVGQLNNNWPYVLPQGRWIIDKNIEVVGTLNSAIHNIKLILKQNKLTKIPEFEIEKEELKENL</sequence>
<dbReference type="EMBL" id="WFLM01000003">
    <property type="protein sequence ID" value="KAB8039057.1"/>
    <property type="molecule type" value="Genomic_DNA"/>
</dbReference>
<name>A0A6N6VSH9_9BACT</name>
<evidence type="ECO:0000256" key="2">
    <source>
        <dbReference type="SAM" id="SignalP"/>
    </source>
</evidence>
<feature type="chain" id="PRO_5026795699" evidence="2">
    <location>
        <begin position="29"/>
        <end position="213"/>
    </location>
</feature>
<keyword evidence="2" id="KW-0732">Signal</keyword>
<gene>
    <name evidence="3" type="ORF">GCL60_09390</name>
</gene>
<dbReference type="RefSeq" id="WP_153420456.1">
    <property type="nucleotide sequence ID" value="NZ_WFLM01000003.1"/>
</dbReference>
<dbReference type="OrthoDB" id="5294586at2"/>
<proteinExistence type="predicted"/>
<keyword evidence="4" id="KW-1185">Reference proteome</keyword>
<accession>A0A6N6VSH9</accession>
<protein>
    <submittedName>
        <fullName evidence="3">Uncharacterized protein</fullName>
    </submittedName>
</protein>
<evidence type="ECO:0000313" key="4">
    <source>
        <dbReference type="Proteomes" id="UP000437748"/>
    </source>
</evidence>
<evidence type="ECO:0000256" key="1">
    <source>
        <dbReference type="SAM" id="Coils"/>
    </source>
</evidence>
<dbReference type="Proteomes" id="UP000437748">
    <property type="component" value="Unassembled WGS sequence"/>
</dbReference>
<evidence type="ECO:0000313" key="3">
    <source>
        <dbReference type="EMBL" id="KAB8039057.1"/>
    </source>
</evidence>
<keyword evidence="1" id="KW-0175">Coiled coil</keyword>